<dbReference type="Pfam" id="PF00528">
    <property type="entry name" value="BPD_transp_1"/>
    <property type="match status" value="1"/>
</dbReference>
<dbReference type="InterPro" id="IPR051204">
    <property type="entry name" value="ABC_transp_perm/SBD"/>
</dbReference>
<evidence type="ECO:0000256" key="2">
    <source>
        <dbReference type="ARBA" id="ARBA00022448"/>
    </source>
</evidence>
<dbReference type="Proteomes" id="UP000295066">
    <property type="component" value="Unassembled WGS sequence"/>
</dbReference>
<dbReference type="FunFam" id="1.10.3720.10:FF:000001">
    <property type="entry name" value="Glycine betaine ABC transporter, permease"/>
    <property type="match status" value="1"/>
</dbReference>
<feature type="domain" description="ABC transmembrane type-1" evidence="7">
    <location>
        <begin position="26"/>
        <end position="205"/>
    </location>
</feature>
<evidence type="ECO:0000313" key="8">
    <source>
        <dbReference type="EMBL" id="TDY61157.1"/>
    </source>
</evidence>
<dbReference type="EMBL" id="SORI01000006">
    <property type="protein sequence ID" value="TDY61157.1"/>
    <property type="molecule type" value="Genomic_DNA"/>
</dbReference>
<feature type="transmembrane region" description="Helical" evidence="6">
    <location>
        <begin position="186"/>
        <end position="205"/>
    </location>
</feature>
<dbReference type="OrthoDB" id="9801163at2"/>
<reference evidence="8 9" key="1">
    <citation type="submission" date="2019-03" db="EMBL/GenBank/DDBJ databases">
        <title>Genomic Encyclopedia of Type Strains, Phase IV (KMG-IV): sequencing the most valuable type-strain genomes for metagenomic binning, comparative biology and taxonomic classification.</title>
        <authorList>
            <person name="Goeker M."/>
        </authorList>
    </citation>
    <scope>NUCLEOTIDE SEQUENCE [LARGE SCALE GENOMIC DNA]</scope>
    <source>
        <strain evidence="8 9">DSM 25964</strain>
    </source>
</reference>
<keyword evidence="5 6" id="KW-0472">Membrane</keyword>
<organism evidence="8 9">
    <name type="scientific">Aminivibrio pyruvatiphilus</name>
    <dbReference type="NCBI Taxonomy" id="1005740"/>
    <lineage>
        <taxon>Bacteria</taxon>
        <taxon>Thermotogati</taxon>
        <taxon>Synergistota</taxon>
        <taxon>Synergistia</taxon>
        <taxon>Synergistales</taxon>
        <taxon>Aminobacteriaceae</taxon>
        <taxon>Aminivibrio</taxon>
    </lineage>
</organism>
<sequence>MIEQRPLWDLFITYVGRNYMRILNLTGEHIMISLIAVGITVMVCVPLGIFLTRNEKAAPYIIGLANVFQTIPSLALLGFLIFVFGIGNDNAICALFLYAMLPVIQNTYTGIRSVPKSYVQAARGMGMTDFQILVKVQLPLARPVLVAGIRVAMVWTIGTATLASAIGGGGLGRLIFSGLSSIRNEIILAGAIPATLLALFADWILKRAQDYFNPSARAVRLAARHGAADDTD</sequence>
<dbReference type="RefSeq" id="WP_133957213.1">
    <property type="nucleotide sequence ID" value="NZ_SORI01000006.1"/>
</dbReference>
<dbReference type="AlphaFoldDB" id="A0A4R8MAL0"/>
<comment type="similarity">
    <text evidence="6">Belongs to the binding-protein-dependent transport system permease family.</text>
</comment>
<keyword evidence="9" id="KW-1185">Reference proteome</keyword>
<proteinExistence type="inferred from homology"/>
<dbReference type="PANTHER" id="PTHR30177:SF4">
    <property type="entry name" value="OSMOPROTECTANT IMPORT PERMEASE PROTEIN OSMW"/>
    <property type="match status" value="1"/>
</dbReference>
<comment type="subcellular location">
    <subcellularLocation>
        <location evidence="6">Cell membrane</location>
        <topology evidence="6">Multi-pass membrane protein</topology>
    </subcellularLocation>
    <subcellularLocation>
        <location evidence="1">Membrane</location>
        <topology evidence="1">Multi-pass membrane protein</topology>
    </subcellularLocation>
</comment>
<accession>A0A4R8MAL0</accession>
<feature type="transmembrane region" description="Helical" evidence="6">
    <location>
        <begin position="144"/>
        <end position="166"/>
    </location>
</feature>
<keyword evidence="3 6" id="KW-0812">Transmembrane</keyword>
<dbReference type="PROSITE" id="PS50928">
    <property type="entry name" value="ABC_TM1"/>
    <property type="match status" value="1"/>
</dbReference>
<dbReference type="InterPro" id="IPR035906">
    <property type="entry name" value="MetI-like_sf"/>
</dbReference>
<feature type="transmembrane region" description="Helical" evidence="6">
    <location>
        <begin position="92"/>
        <end position="111"/>
    </location>
</feature>
<evidence type="ECO:0000256" key="1">
    <source>
        <dbReference type="ARBA" id="ARBA00004141"/>
    </source>
</evidence>
<name>A0A4R8MAL0_9BACT</name>
<evidence type="ECO:0000256" key="6">
    <source>
        <dbReference type="RuleBase" id="RU363032"/>
    </source>
</evidence>
<dbReference type="PANTHER" id="PTHR30177">
    <property type="entry name" value="GLYCINE BETAINE/L-PROLINE TRANSPORT SYSTEM PERMEASE PROTEIN PROW"/>
    <property type="match status" value="1"/>
</dbReference>
<evidence type="ECO:0000256" key="3">
    <source>
        <dbReference type="ARBA" id="ARBA00022692"/>
    </source>
</evidence>
<feature type="transmembrane region" description="Helical" evidence="6">
    <location>
        <begin position="63"/>
        <end position="86"/>
    </location>
</feature>
<dbReference type="GO" id="GO:0055085">
    <property type="term" value="P:transmembrane transport"/>
    <property type="evidence" value="ECO:0007669"/>
    <property type="project" value="InterPro"/>
</dbReference>
<protein>
    <submittedName>
        <fullName evidence="8">Osmoprotectant transport system permease protein</fullName>
    </submittedName>
</protein>
<dbReference type="SUPFAM" id="SSF161098">
    <property type="entry name" value="MetI-like"/>
    <property type="match status" value="1"/>
</dbReference>
<evidence type="ECO:0000259" key="7">
    <source>
        <dbReference type="PROSITE" id="PS50928"/>
    </source>
</evidence>
<comment type="caution">
    <text evidence="8">The sequence shown here is derived from an EMBL/GenBank/DDBJ whole genome shotgun (WGS) entry which is preliminary data.</text>
</comment>
<dbReference type="GO" id="GO:0005886">
    <property type="term" value="C:plasma membrane"/>
    <property type="evidence" value="ECO:0007669"/>
    <property type="project" value="UniProtKB-SubCell"/>
</dbReference>
<keyword evidence="2 6" id="KW-0813">Transport</keyword>
<evidence type="ECO:0000256" key="4">
    <source>
        <dbReference type="ARBA" id="ARBA00022989"/>
    </source>
</evidence>
<feature type="transmembrane region" description="Helical" evidence="6">
    <location>
        <begin position="30"/>
        <end position="51"/>
    </location>
</feature>
<dbReference type="Gene3D" id="1.10.3720.10">
    <property type="entry name" value="MetI-like"/>
    <property type="match status" value="1"/>
</dbReference>
<dbReference type="CDD" id="cd06261">
    <property type="entry name" value="TM_PBP2"/>
    <property type="match status" value="1"/>
</dbReference>
<dbReference type="GO" id="GO:0031460">
    <property type="term" value="P:glycine betaine transport"/>
    <property type="evidence" value="ECO:0007669"/>
    <property type="project" value="TreeGrafter"/>
</dbReference>
<keyword evidence="4 6" id="KW-1133">Transmembrane helix</keyword>
<evidence type="ECO:0000256" key="5">
    <source>
        <dbReference type="ARBA" id="ARBA00023136"/>
    </source>
</evidence>
<gene>
    <name evidence="8" type="ORF">C8D99_1069</name>
</gene>
<dbReference type="InterPro" id="IPR000515">
    <property type="entry name" value="MetI-like"/>
</dbReference>
<evidence type="ECO:0000313" key="9">
    <source>
        <dbReference type="Proteomes" id="UP000295066"/>
    </source>
</evidence>